<dbReference type="EMBL" id="JAME01000044">
    <property type="protein sequence ID" value="ETX27005.1"/>
    <property type="molecule type" value="Genomic_DNA"/>
</dbReference>
<evidence type="ECO:0000313" key="2">
    <source>
        <dbReference type="Proteomes" id="UP000023430"/>
    </source>
</evidence>
<protein>
    <submittedName>
        <fullName evidence="1">Uncharacterized protein</fullName>
    </submittedName>
</protein>
<dbReference type="AlphaFoldDB" id="X7F2L9"/>
<reference evidence="1 2" key="1">
    <citation type="submission" date="2014-01" db="EMBL/GenBank/DDBJ databases">
        <title>Roseivivax isoporae LMG 25204 Genome Sequencing.</title>
        <authorList>
            <person name="Lai Q."/>
            <person name="Li G."/>
            <person name="Shao Z."/>
        </authorList>
    </citation>
    <scope>NUCLEOTIDE SEQUENCE [LARGE SCALE GENOMIC DNA]</scope>
    <source>
        <strain evidence="1 2">LMG 25204</strain>
    </source>
</reference>
<name>X7F2L9_9RHOB</name>
<evidence type="ECO:0000313" key="1">
    <source>
        <dbReference type="EMBL" id="ETX27005.1"/>
    </source>
</evidence>
<accession>X7F2L9</accession>
<keyword evidence="2" id="KW-1185">Reference proteome</keyword>
<dbReference type="Proteomes" id="UP000023430">
    <property type="component" value="Unassembled WGS sequence"/>
</dbReference>
<comment type="caution">
    <text evidence="1">The sequence shown here is derived from an EMBL/GenBank/DDBJ whole genome shotgun (WGS) entry which is preliminary data.</text>
</comment>
<sequence length="125" mass="13774">MAYGGAIVAKGQAAEEVDEWRGFDMDAMPGQYGIALRRSAREMVKAIFPLIGGQSLKNHLVKRDSWCHAVSGFELSLIAIVALVPEEQCRSGNDDGFQPRRDLDLADVRARDFSNRTSDEDCIAT</sequence>
<gene>
    <name evidence="1" type="ORF">RISW2_17035</name>
</gene>
<proteinExistence type="predicted"/>
<organism evidence="1 2">
    <name type="scientific">Roseivivax isoporae LMG 25204</name>
    <dbReference type="NCBI Taxonomy" id="1449351"/>
    <lineage>
        <taxon>Bacteria</taxon>
        <taxon>Pseudomonadati</taxon>
        <taxon>Pseudomonadota</taxon>
        <taxon>Alphaproteobacteria</taxon>
        <taxon>Rhodobacterales</taxon>
        <taxon>Roseobacteraceae</taxon>
        <taxon>Roseivivax</taxon>
    </lineage>
</organism>